<dbReference type="GO" id="GO:0016020">
    <property type="term" value="C:membrane"/>
    <property type="evidence" value="ECO:0007669"/>
    <property type="project" value="UniProtKB-SubCell"/>
</dbReference>
<organism evidence="14 15">
    <name type="scientific">Polypedilum vanderplanki</name>
    <name type="common">Sleeping chironomid midge</name>
    <dbReference type="NCBI Taxonomy" id="319348"/>
    <lineage>
        <taxon>Eukaryota</taxon>
        <taxon>Metazoa</taxon>
        <taxon>Ecdysozoa</taxon>
        <taxon>Arthropoda</taxon>
        <taxon>Hexapoda</taxon>
        <taxon>Insecta</taxon>
        <taxon>Pterygota</taxon>
        <taxon>Neoptera</taxon>
        <taxon>Endopterygota</taxon>
        <taxon>Diptera</taxon>
        <taxon>Nematocera</taxon>
        <taxon>Chironomoidea</taxon>
        <taxon>Chironomidae</taxon>
        <taxon>Chironominae</taxon>
        <taxon>Polypedilum</taxon>
        <taxon>Polypedilum</taxon>
    </lineage>
</organism>
<evidence type="ECO:0000259" key="13">
    <source>
        <dbReference type="PROSITE" id="PS50850"/>
    </source>
</evidence>
<evidence type="ECO:0000256" key="4">
    <source>
        <dbReference type="ARBA" id="ARBA00022692"/>
    </source>
</evidence>
<dbReference type="InterPro" id="IPR011701">
    <property type="entry name" value="MFS"/>
</dbReference>
<comment type="subcellular location">
    <subcellularLocation>
        <location evidence="1">Membrane</location>
        <topology evidence="1">Multi-pass membrane protein</topology>
    </subcellularLocation>
</comment>
<feature type="transmembrane region" description="Helical" evidence="12">
    <location>
        <begin position="385"/>
        <end position="405"/>
    </location>
</feature>
<dbReference type="InterPro" id="IPR020846">
    <property type="entry name" value="MFS_dom"/>
</dbReference>
<dbReference type="OrthoDB" id="2985014at2759"/>
<dbReference type="PANTHER" id="PTHR11662:SF247">
    <property type="entry name" value="MAJOR FACILITATOR SUPERFAMILY (MFS) PROFILE DOMAIN-CONTAINING PROTEIN-RELATED"/>
    <property type="match status" value="1"/>
</dbReference>
<dbReference type="CDD" id="cd17318">
    <property type="entry name" value="MFS_SLC17"/>
    <property type="match status" value="1"/>
</dbReference>
<dbReference type="SUPFAM" id="SSF103473">
    <property type="entry name" value="MFS general substrate transporter"/>
    <property type="match status" value="1"/>
</dbReference>
<comment type="function">
    <text evidence="10">May be an inorganic phosphate cotransporter.</text>
</comment>
<keyword evidence="4 12" id="KW-0812">Transmembrane</keyword>
<comment type="similarity">
    <text evidence="2">Belongs to the major facilitator superfamily. Sodium/anion cotransporter family.</text>
</comment>
<dbReference type="Gene3D" id="1.20.1250.20">
    <property type="entry name" value="MFS general substrate transporter like domains"/>
    <property type="match status" value="2"/>
</dbReference>
<dbReference type="GO" id="GO:0006820">
    <property type="term" value="P:monoatomic anion transport"/>
    <property type="evidence" value="ECO:0007669"/>
    <property type="project" value="TreeGrafter"/>
</dbReference>
<dbReference type="PROSITE" id="PS50850">
    <property type="entry name" value="MFS"/>
    <property type="match status" value="1"/>
</dbReference>
<feature type="transmembrane region" description="Helical" evidence="12">
    <location>
        <begin position="157"/>
        <end position="180"/>
    </location>
</feature>
<evidence type="ECO:0000256" key="7">
    <source>
        <dbReference type="ARBA" id="ARBA00023053"/>
    </source>
</evidence>
<accession>A0A9J6BKN1</accession>
<feature type="transmembrane region" description="Helical" evidence="12">
    <location>
        <begin position="454"/>
        <end position="473"/>
    </location>
</feature>
<keyword evidence="9" id="KW-0406">Ion transport</keyword>
<evidence type="ECO:0000313" key="15">
    <source>
        <dbReference type="Proteomes" id="UP001107558"/>
    </source>
</evidence>
<feature type="transmembrane region" description="Helical" evidence="12">
    <location>
        <begin position="130"/>
        <end position="151"/>
    </location>
</feature>
<comment type="caution">
    <text evidence="14">The sequence shown here is derived from an EMBL/GenBank/DDBJ whole genome shotgun (WGS) entry which is preliminary data.</text>
</comment>
<evidence type="ECO:0000256" key="6">
    <source>
        <dbReference type="ARBA" id="ARBA00022989"/>
    </source>
</evidence>
<keyword evidence="6 12" id="KW-1133">Transmembrane helix</keyword>
<evidence type="ECO:0000256" key="3">
    <source>
        <dbReference type="ARBA" id="ARBA00022448"/>
    </source>
</evidence>
<keyword evidence="7" id="KW-0915">Sodium</keyword>
<evidence type="ECO:0000256" key="8">
    <source>
        <dbReference type="ARBA" id="ARBA00023136"/>
    </source>
</evidence>
<evidence type="ECO:0000256" key="2">
    <source>
        <dbReference type="ARBA" id="ARBA00008586"/>
    </source>
</evidence>
<evidence type="ECO:0000256" key="5">
    <source>
        <dbReference type="ARBA" id="ARBA00022847"/>
    </source>
</evidence>
<dbReference type="FunFam" id="1.20.1250.20:FF:000144">
    <property type="entry name" value="Picot, isoform B"/>
    <property type="match status" value="1"/>
</dbReference>
<feature type="transmembrane region" description="Helical" evidence="12">
    <location>
        <begin position="104"/>
        <end position="123"/>
    </location>
</feature>
<dbReference type="AlphaFoldDB" id="A0A9J6BKN1"/>
<keyword evidence="3" id="KW-0813">Transport</keyword>
<keyword evidence="8 12" id="KW-0472">Membrane</keyword>
<keyword evidence="15" id="KW-1185">Reference proteome</keyword>
<proteinExistence type="inferred from homology"/>
<reference evidence="14" key="1">
    <citation type="submission" date="2021-03" db="EMBL/GenBank/DDBJ databases">
        <title>Chromosome level genome of the anhydrobiotic midge Polypedilum vanderplanki.</title>
        <authorList>
            <person name="Yoshida Y."/>
            <person name="Kikawada T."/>
            <person name="Gusev O."/>
        </authorList>
    </citation>
    <scope>NUCLEOTIDE SEQUENCE</scope>
    <source>
        <strain evidence="14">NIAS01</strain>
        <tissue evidence="14">Whole body or cell culture</tissue>
    </source>
</reference>
<gene>
    <name evidence="14" type="ORF">PVAND_000698</name>
</gene>
<evidence type="ECO:0000256" key="1">
    <source>
        <dbReference type="ARBA" id="ARBA00004141"/>
    </source>
</evidence>
<keyword evidence="9" id="KW-0739">Sodium transport</keyword>
<dbReference type="EMBL" id="JADBJN010000003">
    <property type="protein sequence ID" value="KAG5670433.1"/>
    <property type="molecule type" value="Genomic_DNA"/>
</dbReference>
<feature type="transmembrane region" description="Helical" evidence="12">
    <location>
        <begin position="417"/>
        <end position="442"/>
    </location>
</feature>
<dbReference type="FunFam" id="1.20.1250.20:FF:000003">
    <property type="entry name" value="Solute carrier family 17 member 3"/>
    <property type="match status" value="1"/>
</dbReference>
<dbReference type="Pfam" id="PF07690">
    <property type="entry name" value="MFS_1"/>
    <property type="match status" value="1"/>
</dbReference>
<dbReference type="GO" id="GO:0015293">
    <property type="term" value="F:symporter activity"/>
    <property type="evidence" value="ECO:0007669"/>
    <property type="project" value="UniProtKB-KW"/>
</dbReference>
<dbReference type="InterPro" id="IPR050382">
    <property type="entry name" value="MFS_Na/Anion_cotransporter"/>
</dbReference>
<feature type="transmembrane region" description="Helical" evidence="12">
    <location>
        <begin position="35"/>
        <end position="62"/>
    </location>
</feature>
<feature type="transmembrane region" description="Helical" evidence="12">
    <location>
        <begin position="221"/>
        <end position="242"/>
    </location>
</feature>
<sequence>MVSSRNGDNRNGQLEFDNEAATVNKKSYGLGTRHYVTFMLFLGMGNAYIMRTNMSVAIVAMVNHTSIHENYKQETNECPENDYGNYTEYHKDGEFNWTTETQGLILASFFIGYVITQIPFGILAKKYGSLGFLGWGMMINSIFGFFVPVSANMGVGWLILVRFIQGLGEGPIVPCTHALLAKWIPPNERSRLGAIVYAGAQFGTIVSMPLSGLLAEYSWPSIFYVFGAIGTVWSLIFLWTVYEDPQSNPKIDEREKKFISEAIWGTGYQDRSPKIPWKSVVTSMPFYAILFAHMAQNYGYEFLMTELPTYMNEILKFSIKANGILSSVPYLGMWIFSLLLSMMADWFISTKTFTITTTRKILNSIGQYGPAICLAFVSYSGCNRVLTVVLLTIGMSLNGAIYSGFKINHLDISPRYAGILMSLTNASANLAGLLAPITAGYIINNEISIVKWRIVFLIATTVYAICATFYNIFGQGKRQPWDDPSNDVVHYYTQNQTEETDSMLNRKNLKK</sequence>
<evidence type="ECO:0000256" key="12">
    <source>
        <dbReference type="SAM" id="Phobius"/>
    </source>
</evidence>
<dbReference type="GO" id="GO:0006814">
    <property type="term" value="P:sodium ion transport"/>
    <property type="evidence" value="ECO:0007669"/>
    <property type="project" value="UniProtKB-KW"/>
</dbReference>
<dbReference type="PANTHER" id="PTHR11662">
    <property type="entry name" value="SOLUTE CARRIER FAMILY 17"/>
    <property type="match status" value="1"/>
</dbReference>
<dbReference type="Proteomes" id="UP001107558">
    <property type="component" value="Chromosome 3"/>
</dbReference>
<keyword evidence="5" id="KW-0769">Symport</keyword>
<feature type="transmembrane region" description="Helical" evidence="12">
    <location>
        <begin position="192"/>
        <end position="215"/>
    </location>
</feature>
<evidence type="ECO:0000256" key="11">
    <source>
        <dbReference type="ARBA" id="ARBA00068450"/>
    </source>
</evidence>
<protein>
    <recommendedName>
        <fullName evidence="11">Putative inorganic phosphate cotransporter</fullName>
    </recommendedName>
</protein>
<feature type="domain" description="Major facilitator superfamily (MFS) profile" evidence="13">
    <location>
        <begin position="39"/>
        <end position="478"/>
    </location>
</feature>
<dbReference type="InterPro" id="IPR036259">
    <property type="entry name" value="MFS_trans_sf"/>
</dbReference>
<evidence type="ECO:0000313" key="14">
    <source>
        <dbReference type="EMBL" id="KAG5670433.1"/>
    </source>
</evidence>
<name>A0A9J6BKN1_POLVA</name>
<evidence type="ECO:0000256" key="10">
    <source>
        <dbReference type="ARBA" id="ARBA00054632"/>
    </source>
</evidence>
<feature type="transmembrane region" description="Helical" evidence="12">
    <location>
        <begin position="319"/>
        <end position="340"/>
    </location>
</feature>
<evidence type="ECO:0000256" key="9">
    <source>
        <dbReference type="ARBA" id="ARBA00023201"/>
    </source>
</evidence>